<keyword evidence="5" id="KW-0190">Covalent protein-DNA linkage</keyword>
<dbReference type="EMBL" id="AWXU01000007">
    <property type="protein sequence ID" value="KFN51220.1"/>
    <property type="molecule type" value="Genomic_DNA"/>
</dbReference>
<evidence type="ECO:0000256" key="7">
    <source>
        <dbReference type="ARBA" id="ARBA00023239"/>
    </source>
</evidence>
<dbReference type="AlphaFoldDB" id="A0A091C3I7"/>
<dbReference type="InterPro" id="IPR036590">
    <property type="entry name" value="SRAP-like"/>
</dbReference>
<dbReference type="GO" id="GO:0016829">
    <property type="term" value="F:lyase activity"/>
    <property type="evidence" value="ECO:0007669"/>
    <property type="project" value="UniProtKB-KW"/>
</dbReference>
<gene>
    <name evidence="10" type="ORF">P873_02860</name>
</gene>
<keyword evidence="6" id="KW-0238">DNA-binding</keyword>
<feature type="region of interest" description="Disordered" evidence="9">
    <location>
        <begin position="218"/>
        <end position="241"/>
    </location>
</feature>
<comment type="similarity">
    <text evidence="1 8">Belongs to the SOS response-associated peptidase family.</text>
</comment>
<dbReference type="GO" id="GO:0106300">
    <property type="term" value="P:protein-DNA covalent cross-linking repair"/>
    <property type="evidence" value="ECO:0007669"/>
    <property type="project" value="InterPro"/>
</dbReference>
<evidence type="ECO:0000313" key="10">
    <source>
        <dbReference type="EMBL" id="KFN51220.1"/>
    </source>
</evidence>
<keyword evidence="3" id="KW-0227">DNA damage</keyword>
<evidence type="ECO:0000256" key="3">
    <source>
        <dbReference type="ARBA" id="ARBA00022763"/>
    </source>
</evidence>
<dbReference type="Gene3D" id="3.90.1680.10">
    <property type="entry name" value="SOS response associated peptidase-like"/>
    <property type="match status" value="1"/>
</dbReference>
<evidence type="ECO:0000256" key="2">
    <source>
        <dbReference type="ARBA" id="ARBA00022670"/>
    </source>
</evidence>
<proteinExistence type="inferred from homology"/>
<dbReference type="EC" id="3.4.-.-" evidence="8"/>
<feature type="compositionally biased region" description="Acidic residues" evidence="9">
    <location>
        <begin position="223"/>
        <end position="241"/>
    </location>
</feature>
<evidence type="ECO:0000256" key="6">
    <source>
        <dbReference type="ARBA" id="ARBA00023125"/>
    </source>
</evidence>
<evidence type="ECO:0000256" key="8">
    <source>
        <dbReference type="RuleBase" id="RU364100"/>
    </source>
</evidence>
<dbReference type="SUPFAM" id="SSF143081">
    <property type="entry name" value="BB1717-like"/>
    <property type="match status" value="1"/>
</dbReference>
<dbReference type="Proteomes" id="UP000029391">
    <property type="component" value="Unassembled WGS sequence"/>
</dbReference>
<evidence type="ECO:0000256" key="5">
    <source>
        <dbReference type="ARBA" id="ARBA00023124"/>
    </source>
</evidence>
<keyword evidence="7" id="KW-0456">Lyase</keyword>
<accession>A0A091C3I7</accession>
<dbReference type="Pfam" id="PF02586">
    <property type="entry name" value="SRAP"/>
    <property type="match status" value="1"/>
</dbReference>
<keyword evidence="2 8" id="KW-0645">Protease</keyword>
<evidence type="ECO:0000313" key="11">
    <source>
        <dbReference type="Proteomes" id="UP000029391"/>
    </source>
</evidence>
<dbReference type="PANTHER" id="PTHR13604">
    <property type="entry name" value="DC12-RELATED"/>
    <property type="match status" value="1"/>
</dbReference>
<dbReference type="RefSeq" id="WP_051239594.1">
    <property type="nucleotide sequence ID" value="NZ_AUFF01000002.1"/>
</dbReference>
<evidence type="ECO:0000256" key="1">
    <source>
        <dbReference type="ARBA" id="ARBA00008136"/>
    </source>
</evidence>
<sequence length="241" mass="27341">MRRFVQALSGLEAVAGVSPALVERLRDLPDRWNISRGQSAGVIVGGDDGLQVVTMSWGLVPSWEPLPETRYSTQTARLDRAPRSRLFRRAWNQRRCAVPMNGYFKWSREMRPHRPWFIQARDGAPLFAAALWERWHDDELGLEHHSFAILTQPNPTIPAPLTADGPLFIAPARVFDWIAAEPRRALAVVHREPAPMLEAYPVSRRIARRDVDDYALLEPLPPDGEDGLGEHVVDEDEEFVD</sequence>
<dbReference type="PANTHER" id="PTHR13604:SF0">
    <property type="entry name" value="ABASIC SITE PROCESSING PROTEIN HMCES"/>
    <property type="match status" value="1"/>
</dbReference>
<dbReference type="GO" id="GO:0008233">
    <property type="term" value="F:peptidase activity"/>
    <property type="evidence" value="ECO:0007669"/>
    <property type="project" value="UniProtKB-KW"/>
</dbReference>
<organism evidence="10 11">
    <name type="scientific">Arenimonas composti TR7-09 = DSM 18010</name>
    <dbReference type="NCBI Taxonomy" id="1121013"/>
    <lineage>
        <taxon>Bacteria</taxon>
        <taxon>Pseudomonadati</taxon>
        <taxon>Pseudomonadota</taxon>
        <taxon>Gammaproteobacteria</taxon>
        <taxon>Lysobacterales</taxon>
        <taxon>Lysobacteraceae</taxon>
        <taxon>Arenimonas</taxon>
    </lineage>
</organism>
<dbReference type="OrthoDB" id="6192129at2"/>
<dbReference type="eggNOG" id="COG2135">
    <property type="taxonomic scope" value="Bacteria"/>
</dbReference>
<comment type="caution">
    <text evidence="10">The sequence shown here is derived from an EMBL/GenBank/DDBJ whole genome shotgun (WGS) entry which is preliminary data.</text>
</comment>
<evidence type="ECO:0000256" key="4">
    <source>
        <dbReference type="ARBA" id="ARBA00022801"/>
    </source>
</evidence>
<evidence type="ECO:0000256" key="9">
    <source>
        <dbReference type="SAM" id="MobiDB-lite"/>
    </source>
</evidence>
<keyword evidence="11" id="KW-1185">Reference proteome</keyword>
<reference evidence="10 11" key="1">
    <citation type="submission" date="2013-09" db="EMBL/GenBank/DDBJ databases">
        <title>Genome sequencing of Arenimonas composti.</title>
        <authorList>
            <person name="Chen F."/>
            <person name="Wang G."/>
        </authorList>
    </citation>
    <scope>NUCLEOTIDE SEQUENCE [LARGE SCALE GENOMIC DNA]</scope>
    <source>
        <strain evidence="10 11">TR7-09</strain>
    </source>
</reference>
<dbReference type="GO" id="GO:0003697">
    <property type="term" value="F:single-stranded DNA binding"/>
    <property type="evidence" value="ECO:0007669"/>
    <property type="project" value="InterPro"/>
</dbReference>
<dbReference type="InterPro" id="IPR003738">
    <property type="entry name" value="SRAP"/>
</dbReference>
<name>A0A091C3I7_9GAMM</name>
<keyword evidence="4 8" id="KW-0378">Hydrolase</keyword>
<dbReference type="GO" id="GO:0006508">
    <property type="term" value="P:proteolysis"/>
    <property type="evidence" value="ECO:0007669"/>
    <property type="project" value="UniProtKB-KW"/>
</dbReference>
<protein>
    <recommendedName>
        <fullName evidence="8">Abasic site processing protein</fullName>
        <ecNumber evidence="8">3.4.-.-</ecNumber>
    </recommendedName>
</protein>